<dbReference type="PIRSF" id="PIRSF000178">
    <property type="entry name" value="SDH_cyt_b560"/>
    <property type="match status" value="1"/>
</dbReference>
<dbReference type="CDD" id="cd03499">
    <property type="entry name" value="SQR_TypeC_SdhC"/>
    <property type="match status" value="1"/>
</dbReference>
<keyword evidence="5 12" id="KW-0349">Heme</keyword>
<dbReference type="RefSeq" id="WP_094457497.1">
    <property type="nucleotide sequence ID" value="NZ_NOXU01000031.1"/>
</dbReference>
<name>A0A255YVK7_9PROT</name>
<accession>A0A255YVK7</accession>
<evidence type="ECO:0000256" key="4">
    <source>
        <dbReference type="ARBA" id="ARBA00020076"/>
    </source>
</evidence>
<evidence type="ECO:0000256" key="7">
    <source>
        <dbReference type="ARBA" id="ARBA00022723"/>
    </source>
</evidence>
<dbReference type="GO" id="GO:0016020">
    <property type="term" value="C:membrane"/>
    <property type="evidence" value="ECO:0007669"/>
    <property type="project" value="UniProtKB-SubCell"/>
</dbReference>
<sequence length="132" mass="14095">MTDTPAAKRQRPLSPHLQVYRLPLPALTSIAHRITGVGLTVGTLLLVWWLAAAAAGPEAYATASGFIASPIGLVLMFGWTAALWYHLLNGLRHLIWDGARMLTLGQSYYSAKLVIGGAILATLVTWVAAFAA</sequence>
<feature type="transmembrane region" description="Helical" evidence="13">
    <location>
        <begin position="30"/>
        <end position="51"/>
    </location>
</feature>
<dbReference type="GO" id="GO:0009055">
    <property type="term" value="F:electron transfer activity"/>
    <property type="evidence" value="ECO:0007669"/>
    <property type="project" value="InterPro"/>
</dbReference>
<dbReference type="PANTHER" id="PTHR10978:SF5">
    <property type="entry name" value="SUCCINATE DEHYDROGENASE CYTOCHROME B560 SUBUNIT, MITOCHONDRIAL"/>
    <property type="match status" value="1"/>
</dbReference>
<keyword evidence="6 13" id="KW-0812">Transmembrane</keyword>
<evidence type="ECO:0000256" key="13">
    <source>
        <dbReference type="SAM" id="Phobius"/>
    </source>
</evidence>
<evidence type="ECO:0000256" key="1">
    <source>
        <dbReference type="ARBA" id="ARBA00004050"/>
    </source>
</evidence>
<feature type="transmembrane region" description="Helical" evidence="13">
    <location>
        <begin position="109"/>
        <end position="131"/>
    </location>
</feature>
<dbReference type="OrthoDB" id="9799441at2"/>
<comment type="function">
    <text evidence="1">Membrane-anchoring subunit of succinate dehydrogenase (SDH).</text>
</comment>
<evidence type="ECO:0000256" key="9">
    <source>
        <dbReference type="ARBA" id="ARBA00023004"/>
    </source>
</evidence>
<evidence type="ECO:0000256" key="3">
    <source>
        <dbReference type="ARBA" id="ARBA00007244"/>
    </source>
</evidence>
<dbReference type="AlphaFoldDB" id="A0A255YVK7"/>
<dbReference type="NCBIfam" id="TIGR02970">
    <property type="entry name" value="succ_dehyd_cytB"/>
    <property type="match status" value="1"/>
</dbReference>
<evidence type="ECO:0000256" key="12">
    <source>
        <dbReference type="PIRSR" id="PIRSR000178-1"/>
    </source>
</evidence>
<dbReference type="PROSITE" id="PS01000">
    <property type="entry name" value="SDH_CYT_1"/>
    <property type="match status" value="1"/>
</dbReference>
<organism evidence="14 15">
    <name type="scientific">Niveispirillum lacus</name>
    <dbReference type="NCBI Taxonomy" id="1981099"/>
    <lineage>
        <taxon>Bacteria</taxon>
        <taxon>Pseudomonadati</taxon>
        <taxon>Pseudomonadota</taxon>
        <taxon>Alphaproteobacteria</taxon>
        <taxon>Rhodospirillales</taxon>
        <taxon>Azospirillaceae</taxon>
        <taxon>Niveispirillum</taxon>
    </lineage>
</organism>
<proteinExistence type="inferred from homology"/>
<evidence type="ECO:0000256" key="6">
    <source>
        <dbReference type="ARBA" id="ARBA00022692"/>
    </source>
</evidence>
<keyword evidence="7 12" id="KW-0479">Metal-binding</keyword>
<comment type="subunit">
    <text evidence="11">Part of an enzyme complex containing four subunits: a flavoprotein, an iron-sulfur protein, plus two membrane-anchoring proteins, SdhC and SdhD. The complex can form homotrimers.</text>
</comment>
<dbReference type="PANTHER" id="PTHR10978">
    <property type="entry name" value="SUCCINATE DEHYDROGENASE CYTOCHROME B560 SUBUNIT"/>
    <property type="match status" value="1"/>
</dbReference>
<dbReference type="Proteomes" id="UP000216998">
    <property type="component" value="Unassembled WGS sequence"/>
</dbReference>
<reference evidence="14 15" key="1">
    <citation type="submission" date="2017-07" db="EMBL/GenBank/DDBJ databases">
        <title>Niveispirillum cyanobacteriorum sp. nov., isolated from cyanobacterial aggregates in a eutrophic lake.</title>
        <authorList>
            <person name="Cai H."/>
        </authorList>
    </citation>
    <scope>NUCLEOTIDE SEQUENCE [LARGE SCALE GENOMIC DNA]</scope>
    <source>
        <strain evidence="15">TH1-14</strain>
    </source>
</reference>
<dbReference type="EMBL" id="NOXU01000031">
    <property type="protein sequence ID" value="OYQ32460.1"/>
    <property type="molecule type" value="Genomic_DNA"/>
</dbReference>
<evidence type="ECO:0000313" key="14">
    <source>
        <dbReference type="EMBL" id="OYQ32460.1"/>
    </source>
</evidence>
<dbReference type="InterPro" id="IPR014314">
    <property type="entry name" value="Succ_DH_cytb556"/>
</dbReference>
<keyword evidence="9 12" id="KW-0408">Iron</keyword>
<keyword evidence="8 13" id="KW-1133">Transmembrane helix</keyword>
<dbReference type="Pfam" id="PF01127">
    <property type="entry name" value="Sdh_cyt"/>
    <property type="match status" value="1"/>
</dbReference>
<dbReference type="Gene3D" id="1.20.1300.10">
    <property type="entry name" value="Fumarate reductase/succinate dehydrogenase, transmembrane subunit"/>
    <property type="match status" value="1"/>
</dbReference>
<evidence type="ECO:0000313" key="15">
    <source>
        <dbReference type="Proteomes" id="UP000216998"/>
    </source>
</evidence>
<dbReference type="SUPFAM" id="SSF81343">
    <property type="entry name" value="Fumarate reductase respiratory complex transmembrane subunits"/>
    <property type="match status" value="1"/>
</dbReference>
<keyword evidence="15" id="KW-1185">Reference proteome</keyword>
<feature type="transmembrane region" description="Helical" evidence="13">
    <location>
        <begin position="63"/>
        <end position="88"/>
    </location>
</feature>
<comment type="caution">
    <text evidence="14">The sequence shown here is derived from an EMBL/GenBank/DDBJ whole genome shotgun (WGS) entry which is preliminary data.</text>
</comment>
<evidence type="ECO:0000256" key="10">
    <source>
        <dbReference type="ARBA" id="ARBA00023136"/>
    </source>
</evidence>
<comment type="similarity">
    <text evidence="3">Belongs to the cytochrome b560 family.</text>
</comment>
<keyword evidence="10 13" id="KW-0472">Membrane</keyword>
<dbReference type="InterPro" id="IPR034804">
    <property type="entry name" value="SQR/QFR_C/D"/>
</dbReference>
<evidence type="ECO:0000256" key="5">
    <source>
        <dbReference type="ARBA" id="ARBA00022617"/>
    </source>
</evidence>
<comment type="cofactor">
    <cofactor evidence="12">
        <name>heme</name>
        <dbReference type="ChEBI" id="CHEBI:30413"/>
    </cofactor>
    <text evidence="12">The heme is bound between the two transmembrane subunits.</text>
</comment>
<dbReference type="InterPro" id="IPR000701">
    <property type="entry name" value="SuccDH_FuR_B_TM-su"/>
</dbReference>
<evidence type="ECO:0000256" key="11">
    <source>
        <dbReference type="ARBA" id="ARBA00025912"/>
    </source>
</evidence>
<dbReference type="GO" id="GO:0006099">
    <property type="term" value="P:tricarboxylic acid cycle"/>
    <property type="evidence" value="ECO:0007669"/>
    <property type="project" value="InterPro"/>
</dbReference>
<evidence type="ECO:0000256" key="2">
    <source>
        <dbReference type="ARBA" id="ARBA00004141"/>
    </source>
</evidence>
<protein>
    <recommendedName>
        <fullName evidence="4">Succinate dehydrogenase cytochrome b556 subunit</fullName>
    </recommendedName>
</protein>
<feature type="binding site" description="axial binding residue" evidence="12">
    <location>
        <position position="86"/>
    </location>
    <ligand>
        <name>heme</name>
        <dbReference type="ChEBI" id="CHEBI:30413"/>
        <note>ligand shared with second transmembrane subunit</note>
    </ligand>
    <ligandPart>
        <name>Fe</name>
        <dbReference type="ChEBI" id="CHEBI:18248"/>
    </ligandPart>
</feature>
<evidence type="ECO:0000256" key="8">
    <source>
        <dbReference type="ARBA" id="ARBA00022989"/>
    </source>
</evidence>
<dbReference type="PROSITE" id="PS01001">
    <property type="entry name" value="SDH_CYT_2"/>
    <property type="match status" value="1"/>
</dbReference>
<comment type="subcellular location">
    <subcellularLocation>
        <location evidence="2">Membrane</location>
        <topology evidence="2">Multi-pass membrane protein</topology>
    </subcellularLocation>
</comment>
<gene>
    <name evidence="14" type="primary">sdhC</name>
    <name evidence="14" type="ORF">CHU95_16840</name>
</gene>
<dbReference type="GO" id="GO:0046872">
    <property type="term" value="F:metal ion binding"/>
    <property type="evidence" value="ECO:0007669"/>
    <property type="project" value="UniProtKB-KW"/>
</dbReference>
<dbReference type="InterPro" id="IPR018495">
    <property type="entry name" value="Succ_DH_cyt_bsu_CS"/>
</dbReference>